<name>A0A4Y2JWI3_ARAVE</name>
<feature type="compositionally biased region" description="Basic and acidic residues" evidence="1">
    <location>
        <begin position="438"/>
        <end position="449"/>
    </location>
</feature>
<evidence type="ECO:0000313" key="2">
    <source>
        <dbReference type="EMBL" id="GBM93586.1"/>
    </source>
</evidence>
<feature type="region of interest" description="Disordered" evidence="1">
    <location>
        <begin position="330"/>
        <end position="356"/>
    </location>
</feature>
<dbReference type="AlphaFoldDB" id="A0A4Y2JWI3"/>
<dbReference type="OrthoDB" id="6436952at2759"/>
<sequence>MSSFNVQTVQTSRARKTSNFARSLPEVISKTEKEEKSARKTKQAPTTAPKLKTEIVEKLEKLVKTVEGKPSMENGDEACNKETCAQLKKENIVLKKAEVLKNMMLKPAYPCDEWLQASRICFLKRNVGNTVTFVLATPPPEKTGRVTVEWRQEYATTDPDRYKTYNINPKYPPWNMVIGSGGYELRVSPITEIDVYANFFTAVVHFQYGTPVRKLHFAIRALIVELGPVYPGATMTLHVPSFISLPLEGMTFKWELERDLTSLVKSLPSNMRPSPSRASVRVSELRKDQEGIVICSVYTNLGVLIGGIGFNIERVESDNNQLVFVDTRPLHKSKSRKKRSPQFDEPQEPLNSPQVAAAETINHAISRNRKMRYPRFDESLAYFKDSIDSDQEVLNVTTDFHLQEKERQPPLTPRYRNKRQDGEAQTTQEEDYDLSMVEESKMDDPNMKDEFEDESESQDRSFELQNELKAPQVAAADTINHAIHRNRQTRYPLLDESPDYLKDSEDKEADYDPVVEQLNDYGEYYDEYEPPVGSQNELNSGTPNQKSYFGDFGWEENRRFEEEALDVETPKPRTTKRLSFLERRRQAILDRLRGNEPKRKQLIPEKKLPTTTEMVDDEEDLNLPPLQERDKLAMLLSKCDKDSECSLKAVCVKRRQGRPGFCRCLPDFEGNGIFCWENGKWMI</sequence>
<feature type="compositionally biased region" description="Basic residues" evidence="1">
    <location>
        <begin position="330"/>
        <end position="340"/>
    </location>
</feature>
<reference evidence="2 3" key="1">
    <citation type="journal article" date="2019" name="Sci. Rep.">
        <title>Orb-weaving spider Araneus ventricosus genome elucidates the spidroin gene catalogue.</title>
        <authorList>
            <person name="Kono N."/>
            <person name="Nakamura H."/>
            <person name="Ohtoshi R."/>
            <person name="Moran D.A.P."/>
            <person name="Shinohara A."/>
            <person name="Yoshida Y."/>
            <person name="Fujiwara M."/>
            <person name="Mori M."/>
            <person name="Tomita M."/>
            <person name="Arakawa K."/>
        </authorList>
    </citation>
    <scope>NUCLEOTIDE SEQUENCE [LARGE SCALE GENOMIC DNA]</scope>
</reference>
<comment type="caution">
    <text evidence="2">The sequence shown here is derived from an EMBL/GenBank/DDBJ whole genome shotgun (WGS) entry which is preliminary data.</text>
</comment>
<dbReference type="EMBL" id="BGPR01003886">
    <property type="protein sequence ID" value="GBM93586.1"/>
    <property type="molecule type" value="Genomic_DNA"/>
</dbReference>
<evidence type="ECO:0000313" key="3">
    <source>
        <dbReference type="Proteomes" id="UP000499080"/>
    </source>
</evidence>
<dbReference type="Proteomes" id="UP000499080">
    <property type="component" value="Unassembled WGS sequence"/>
</dbReference>
<feature type="region of interest" description="Disordered" evidence="1">
    <location>
        <begin position="399"/>
        <end position="460"/>
    </location>
</feature>
<organism evidence="2 3">
    <name type="scientific">Araneus ventricosus</name>
    <name type="common">Orbweaver spider</name>
    <name type="synonym">Epeira ventricosa</name>
    <dbReference type="NCBI Taxonomy" id="182803"/>
    <lineage>
        <taxon>Eukaryota</taxon>
        <taxon>Metazoa</taxon>
        <taxon>Ecdysozoa</taxon>
        <taxon>Arthropoda</taxon>
        <taxon>Chelicerata</taxon>
        <taxon>Arachnida</taxon>
        <taxon>Araneae</taxon>
        <taxon>Araneomorphae</taxon>
        <taxon>Entelegynae</taxon>
        <taxon>Araneoidea</taxon>
        <taxon>Araneidae</taxon>
        <taxon>Araneus</taxon>
    </lineage>
</organism>
<gene>
    <name evidence="2" type="ORF">AVEN_150851_1</name>
</gene>
<evidence type="ECO:0000256" key="1">
    <source>
        <dbReference type="SAM" id="MobiDB-lite"/>
    </source>
</evidence>
<feature type="region of interest" description="Disordered" evidence="1">
    <location>
        <begin position="1"/>
        <end position="50"/>
    </location>
</feature>
<dbReference type="Gene3D" id="2.10.25.10">
    <property type="entry name" value="Laminin"/>
    <property type="match status" value="1"/>
</dbReference>
<proteinExistence type="predicted"/>
<keyword evidence="3" id="KW-1185">Reference proteome</keyword>
<protein>
    <submittedName>
        <fullName evidence="2">Uncharacterized protein</fullName>
    </submittedName>
</protein>
<accession>A0A4Y2JWI3</accession>
<feature type="compositionally biased region" description="Polar residues" evidence="1">
    <location>
        <begin position="1"/>
        <end position="21"/>
    </location>
</feature>
<feature type="compositionally biased region" description="Basic and acidic residues" evidence="1">
    <location>
        <begin position="29"/>
        <end position="38"/>
    </location>
</feature>